<evidence type="ECO:0000256" key="1">
    <source>
        <dbReference type="SAM" id="MobiDB-lite"/>
    </source>
</evidence>
<comment type="caution">
    <text evidence="2">The sequence shown here is derived from an EMBL/GenBank/DDBJ whole genome shotgun (WGS) entry which is preliminary data.</text>
</comment>
<keyword evidence="3" id="KW-1185">Reference proteome</keyword>
<sequence length="101" mass="11117">MGEGFPLAVHDFGSYLATLMRCRSRPPLFRLVWKRQRASHPSGGTPRQDGEPRGPSRPRRKESALITTDVQCHGTVLVSVTGALDGDAGAELQRGLDRHLR</sequence>
<evidence type="ECO:0008006" key="4">
    <source>
        <dbReference type="Google" id="ProtNLM"/>
    </source>
</evidence>
<proteinExistence type="predicted"/>
<dbReference type="Proteomes" id="UP000613974">
    <property type="component" value="Unassembled WGS sequence"/>
</dbReference>
<accession>A0ABQ3SPF6</accession>
<organism evidence="2 3">
    <name type="scientific">Streptomyces nojiriensis</name>
    <dbReference type="NCBI Taxonomy" id="66374"/>
    <lineage>
        <taxon>Bacteria</taxon>
        <taxon>Bacillati</taxon>
        <taxon>Actinomycetota</taxon>
        <taxon>Actinomycetes</taxon>
        <taxon>Kitasatosporales</taxon>
        <taxon>Streptomycetaceae</taxon>
        <taxon>Streptomyces</taxon>
    </lineage>
</organism>
<evidence type="ECO:0000313" key="3">
    <source>
        <dbReference type="Proteomes" id="UP000613974"/>
    </source>
</evidence>
<name>A0ABQ3SPF6_9ACTN</name>
<gene>
    <name evidence="2" type="ORF">Snoj_39240</name>
</gene>
<reference evidence="3" key="1">
    <citation type="submission" date="2023-07" db="EMBL/GenBank/DDBJ databases">
        <title>Whole genome shotgun sequence of Streptomyces nojiriensis NBRC 13794.</title>
        <authorList>
            <person name="Komaki H."/>
            <person name="Tamura T."/>
        </authorList>
    </citation>
    <scope>NUCLEOTIDE SEQUENCE [LARGE SCALE GENOMIC DNA]</scope>
    <source>
        <strain evidence="3">NBRC 13794</strain>
    </source>
</reference>
<evidence type="ECO:0000313" key="2">
    <source>
        <dbReference type="EMBL" id="GHI70006.1"/>
    </source>
</evidence>
<dbReference type="EMBL" id="BNEC01000005">
    <property type="protein sequence ID" value="GHI70006.1"/>
    <property type="molecule type" value="Genomic_DNA"/>
</dbReference>
<protein>
    <recommendedName>
        <fullName evidence="4">Transposase</fullName>
    </recommendedName>
</protein>
<feature type="region of interest" description="Disordered" evidence="1">
    <location>
        <begin position="34"/>
        <end position="64"/>
    </location>
</feature>